<evidence type="ECO:0000313" key="3">
    <source>
        <dbReference type="EMBL" id="MFD1322166.1"/>
    </source>
</evidence>
<evidence type="ECO:0000313" key="4">
    <source>
        <dbReference type="Proteomes" id="UP001597260"/>
    </source>
</evidence>
<comment type="caution">
    <text evidence="3">The sequence shown here is derived from an EMBL/GenBank/DDBJ whole genome shotgun (WGS) entry which is preliminary data.</text>
</comment>
<keyword evidence="2" id="KW-0812">Transmembrane</keyword>
<feature type="region of interest" description="Disordered" evidence="1">
    <location>
        <begin position="41"/>
        <end position="78"/>
    </location>
</feature>
<keyword evidence="2" id="KW-1133">Transmembrane helix</keyword>
<dbReference type="Proteomes" id="UP001597260">
    <property type="component" value="Unassembled WGS sequence"/>
</dbReference>
<feature type="compositionally biased region" description="Low complexity" evidence="1">
    <location>
        <begin position="176"/>
        <end position="187"/>
    </location>
</feature>
<organism evidence="3 4">
    <name type="scientific">Micromonospora sonneratiae</name>
    <dbReference type="NCBI Taxonomy" id="1184706"/>
    <lineage>
        <taxon>Bacteria</taxon>
        <taxon>Bacillati</taxon>
        <taxon>Actinomycetota</taxon>
        <taxon>Actinomycetes</taxon>
        <taxon>Micromonosporales</taxon>
        <taxon>Micromonosporaceae</taxon>
        <taxon>Micromonospora</taxon>
    </lineage>
</organism>
<keyword evidence="4" id="KW-1185">Reference proteome</keyword>
<feature type="region of interest" description="Disordered" evidence="1">
    <location>
        <begin position="128"/>
        <end position="187"/>
    </location>
</feature>
<protein>
    <submittedName>
        <fullName evidence="3">Uncharacterized protein</fullName>
    </submittedName>
</protein>
<dbReference type="EMBL" id="JBHTMP010000018">
    <property type="protein sequence ID" value="MFD1322166.1"/>
    <property type="molecule type" value="Genomic_DNA"/>
</dbReference>
<evidence type="ECO:0000256" key="2">
    <source>
        <dbReference type="SAM" id="Phobius"/>
    </source>
</evidence>
<sequence>MEVGSMSVVCDECGQQNKAESAYCMNPFCCALLRSPARTTLADPDPAPLGGRHRTERAGDAPTGQEAAGGASGPGRPRRATIRLVSAATVAGLLLGAGTVWLITRDPVPPPGLDHAAPQAAVSILPGPDVVTPTVPPTEVVTPTGAPPTSPTRSTPPSATPSPPRTPATPSPTRLPPTTTGGRPATASLSPEAIAICVWPDDRSWVLDLHGKVSNGTLVGATGWHGGSRPASYSLPVSGNTIDGIIPPSYRDELSGESVAWSIRATLSDGRTLTASGTATNPC</sequence>
<feature type="transmembrane region" description="Helical" evidence="2">
    <location>
        <begin position="84"/>
        <end position="103"/>
    </location>
</feature>
<reference evidence="4" key="1">
    <citation type="journal article" date="2019" name="Int. J. Syst. Evol. Microbiol.">
        <title>The Global Catalogue of Microorganisms (GCM) 10K type strain sequencing project: providing services to taxonomists for standard genome sequencing and annotation.</title>
        <authorList>
            <consortium name="The Broad Institute Genomics Platform"/>
            <consortium name="The Broad Institute Genome Sequencing Center for Infectious Disease"/>
            <person name="Wu L."/>
            <person name="Ma J."/>
        </authorList>
    </citation>
    <scope>NUCLEOTIDE SEQUENCE [LARGE SCALE GENOMIC DNA]</scope>
    <source>
        <strain evidence="4">JCM 31037</strain>
    </source>
</reference>
<accession>A0ABW3YEZ3</accession>
<feature type="compositionally biased region" description="Low complexity" evidence="1">
    <location>
        <begin position="128"/>
        <end position="144"/>
    </location>
</feature>
<proteinExistence type="predicted"/>
<dbReference type="RefSeq" id="WP_377570775.1">
    <property type="nucleotide sequence ID" value="NZ_JBHTMP010000018.1"/>
</dbReference>
<gene>
    <name evidence="3" type="ORF">ACFQ4H_13795</name>
</gene>
<feature type="compositionally biased region" description="Pro residues" evidence="1">
    <location>
        <begin position="158"/>
        <end position="175"/>
    </location>
</feature>
<name>A0ABW3YEZ3_9ACTN</name>
<keyword evidence="2" id="KW-0472">Membrane</keyword>
<evidence type="ECO:0000256" key="1">
    <source>
        <dbReference type="SAM" id="MobiDB-lite"/>
    </source>
</evidence>